<dbReference type="KEGG" id="ehn:H9Q80_16890"/>
<evidence type="ECO:0000256" key="1">
    <source>
        <dbReference type="ARBA" id="ARBA00022679"/>
    </source>
</evidence>
<dbReference type="RefSeq" id="WP_117456257.1">
    <property type="nucleotide sequence ID" value="NZ_CP060636.1"/>
</dbReference>
<dbReference type="PROSITE" id="PS00101">
    <property type="entry name" value="HEXAPEP_TRANSFERASES"/>
    <property type="match status" value="1"/>
</dbReference>
<dbReference type="EMBL" id="CP060636">
    <property type="protein sequence ID" value="QNM11901.1"/>
    <property type="molecule type" value="Genomic_DNA"/>
</dbReference>
<dbReference type="InterPro" id="IPR051159">
    <property type="entry name" value="Hexapeptide_acetyltransf"/>
</dbReference>
<evidence type="ECO:0000256" key="2">
    <source>
        <dbReference type="ARBA" id="ARBA00022737"/>
    </source>
</evidence>
<dbReference type="InterPro" id="IPR011004">
    <property type="entry name" value="Trimer_LpxA-like_sf"/>
</dbReference>
<dbReference type="Gene3D" id="2.160.10.10">
    <property type="entry name" value="Hexapeptide repeat proteins"/>
    <property type="match status" value="1"/>
</dbReference>
<dbReference type="InterPro" id="IPR001451">
    <property type="entry name" value="Hexapep"/>
</dbReference>
<evidence type="ECO:0000313" key="3">
    <source>
        <dbReference type="EMBL" id="QNM11901.1"/>
    </source>
</evidence>
<dbReference type="InterPro" id="IPR018357">
    <property type="entry name" value="Hexapep_transf_CS"/>
</dbReference>
<proteinExistence type="predicted"/>
<keyword evidence="2" id="KW-0677">Repeat</keyword>
<dbReference type="Proteomes" id="UP000515856">
    <property type="component" value="Chromosome"/>
</dbReference>
<organism evidence="3 4">
    <name type="scientific">[Eubacterium] hominis</name>
    <dbReference type="NCBI Taxonomy" id="2764325"/>
    <lineage>
        <taxon>Bacteria</taxon>
        <taxon>Bacillati</taxon>
        <taxon>Bacillota</taxon>
        <taxon>Erysipelotrichia</taxon>
        <taxon>Erysipelotrichales</taxon>
        <taxon>Erysipelotrichaceae</taxon>
        <taxon>Amedibacillus</taxon>
    </lineage>
</organism>
<dbReference type="SUPFAM" id="SSF51161">
    <property type="entry name" value="Trimeric LpxA-like enzymes"/>
    <property type="match status" value="1"/>
</dbReference>
<dbReference type="PANTHER" id="PTHR23416">
    <property type="entry name" value="SIALIC ACID SYNTHASE-RELATED"/>
    <property type="match status" value="1"/>
</dbReference>
<dbReference type="PANTHER" id="PTHR23416:SF78">
    <property type="entry name" value="LIPOPOLYSACCHARIDE BIOSYNTHESIS O-ACETYL TRANSFERASE WBBJ-RELATED"/>
    <property type="match status" value="1"/>
</dbReference>
<keyword evidence="4" id="KW-1185">Reference proteome</keyword>
<gene>
    <name evidence="3" type="ORF">H9Q80_16890</name>
</gene>
<dbReference type="Pfam" id="PF00132">
    <property type="entry name" value="Hexapep"/>
    <property type="match status" value="1"/>
</dbReference>
<keyword evidence="1 3" id="KW-0808">Transferase</keyword>
<protein>
    <submittedName>
        <fullName evidence="3">Acetyltransferase</fullName>
    </submittedName>
</protein>
<name>A0A7G9GM69_9FIRM</name>
<reference evidence="3 4" key="1">
    <citation type="submission" date="2020-08" db="EMBL/GenBank/DDBJ databases">
        <authorList>
            <person name="Liu C."/>
            <person name="Sun Q."/>
        </authorList>
    </citation>
    <scope>NUCLEOTIDE SEQUENCE [LARGE SCALE GENOMIC DNA]</scope>
    <source>
        <strain evidence="3 4">NSJ-61</strain>
    </source>
</reference>
<dbReference type="GO" id="GO:0016740">
    <property type="term" value="F:transferase activity"/>
    <property type="evidence" value="ECO:0007669"/>
    <property type="project" value="UniProtKB-KW"/>
</dbReference>
<accession>A0A7G9GM69</accession>
<dbReference type="AlphaFoldDB" id="A0A7G9GM69"/>
<evidence type="ECO:0000313" key="4">
    <source>
        <dbReference type="Proteomes" id="UP000515856"/>
    </source>
</evidence>
<sequence>MNLSLLLYRIFRDKNISILKKRKFYQFGSNSNIKKPYYQLSGIDKIKIGNNVTIMKNCRLAVYGNGLNECITIGNDCYIGFGLSVLADAKGKVNIGNQVLIASNVLITNEEHGIEPESEISYMDQKLSCKNVIIDDGCWIGEKVCILPGVRIGKKSIIGAGAIVTKSIPDYSIAVGNPARVIKYYNFDKKRWESAR</sequence>